<name>N1QUD7_AEGTA</name>
<dbReference type="PANTHER" id="PTHR10894:SF1">
    <property type="entry name" value="NUCLEOLAR PROTEIN 58"/>
    <property type="match status" value="1"/>
</dbReference>
<dbReference type="GO" id="GO:0032040">
    <property type="term" value="C:small-subunit processome"/>
    <property type="evidence" value="ECO:0007669"/>
    <property type="project" value="InterPro"/>
</dbReference>
<dbReference type="InterPro" id="IPR045056">
    <property type="entry name" value="Nop56/Nop58"/>
</dbReference>
<organism evidence="1">
    <name type="scientific">Aegilops tauschii</name>
    <name type="common">Tausch's goatgrass</name>
    <name type="synonym">Aegilops squarrosa</name>
    <dbReference type="NCBI Taxonomy" id="37682"/>
    <lineage>
        <taxon>Eukaryota</taxon>
        <taxon>Viridiplantae</taxon>
        <taxon>Streptophyta</taxon>
        <taxon>Embryophyta</taxon>
        <taxon>Tracheophyta</taxon>
        <taxon>Spermatophyta</taxon>
        <taxon>Magnoliopsida</taxon>
        <taxon>Liliopsida</taxon>
        <taxon>Poales</taxon>
        <taxon>Poaceae</taxon>
        <taxon>BOP clade</taxon>
        <taxon>Pooideae</taxon>
        <taxon>Triticodae</taxon>
        <taxon>Triticeae</taxon>
        <taxon>Triticinae</taxon>
        <taxon>Aegilops</taxon>
    </lineage>
</organism>
<protein>
    <submittedName>
        <fullName evidence="1">Uncharacterized protein</fullName>
    </submittedName>
</protein>
<dbReference type="EnsemblPlants" id="EMT02786">
    <property type="protein sequence ID" value="EMT02786"/>
    <property type="gene ID" value="F775_24701"/>
</dbReference>
<reference evidence="1" key="1">
    <citation type="submission" date="2015-06" db="UniProtKB">
        <authorList>
            <consortium name="EnsemblPlants"/>
        </authorList>
    </citation>
    <scope>IDENTIFICATION</scope>
</reference>
<proteinExistence type="predicted"/>
<dbReference type="PANTHER" id="PTHR10894">
    <property type="entry name" value="NUCLEOLAR PROTEIN 5 NUCLEOLAR PROTEIN NOP5 NOP58"/>
    <property type="match status" value="1"/>
</dbReference>
<accession>N1QUD7</accession>
<sequence length="307" mass="34188">MAGDDEREGGGVAMAAFAKSSHIFNPQPLCRSKKKEKGMNLEEELGEEQGVENTYFVAVRNGNGVMFNSEYFSPMCYSRGPLLLLVVSLLLGEEGAQMTLMPEIGEDFDSTEFPFFRNIRYKGLIGSLACFWYINEDIPDINSFRDRRRLTTWGGHIQRGWRSVDSAPPIPAARGSRCLREELSLLAGDLTILPATSPSPARLQLLELKHCDDETLAIVDSKLGNAIKEKLKIGCVHNSDVMELMRGLRNQLSELISGLGTQDLDPRSLGLSHSLSRYKLKFSPKKYISILNVTCTVPMLKLQTLTI</sequence>
<dbReference type="GO" id="GO:0030515">
    <property type="term" value="F:snoRNA binding"/>
    <property type="evidence" value="ECO:0007669"/>
    <property type="project" value="InterPro"/>
</dbReference>
<dbReference type="AlphaFoldDB" id="N1QUD7"/>
<evidence type="ECO:0000313" key="1">
    <source>
        <dbReference type="EnsemblPlants" id="EMT02786"/>
    </source>
</evidence>
<dbReference type="GO" id="GO:0031428">
    <property type="term" value="C:box C/D methylation guide snoRNP complex"/>
    <property type="evidence" value="ECO:0007669"/>
    <property type="project" value="InterPro"/>
</dbReference>